<feature type="compositionally biased region" description="Basic and acidic residues" evidence="8">
    <location>
        <begin position="959"/>
        <end position="968"/>
    </location>
</feature>
<keyword evidence="2 7" id="KW-0328">Glycosyltransferase</keyword>
<evidence type="ECO:0000256" key="4">
    <source>
        <dbReference type="ARBA" id="ARBA00023027"/>
    </source>
</evidence>
<dbReference type="GO" id="GO:0005634">
    <property type="term" value="C:nucleus"/>
    <property type="evidence" value="ECO:0007669"/>
    <property type="project" value="UniProtKB-SubCell"/>
</dbReference>
<dbReference type="InterPro" id="IPR057049">
    <property type="entry name" value="PARP14_KH_8"/>
</dbReference>
<reference evidence="13 14" key="1">
    <citation type="submission" date="2018-04" db="EMBL/GenBank/DDBJ databases">
        <title>The genome of golden apple snail Pomacea canaliculata provides insight into stress tolerance and invasive adaptation.</title>
        <authorList>
            <person name="Liu C."/>
            <person name="Liu B."/>
            <person name="Ren Y."/>
            <person name="Zhang Y."/>
            <person name="Wang H."/>
            <person name="Li S."/>
            <person name="Jiang F."/>
            <person name="Yin L."/>
            <person name="Zhang G."/>
            <person name="Qian W."/>
            <person name="Fan W."/>
        </authorList>
    </citation>
    <scope>NUCLEOTIDE SEQUENCE [LARGE SCALE GENOMIC DNA]</scope>
    <source>
        <strain evidence="13">SZHN2017</strain>
        <tissue evidence="13">Muscle</tissue>
    </source>
</reference>
<dbReference type="Pfam" id="PF00644">
    <property type="entry name" value="PARP"/>
    <property type="match status" value="1"/>
</dbReference>
<dbReference type="Pfam" id="PF23254">
    <property type="entry name" value="KH_PARP14_8"/>
    <property type="match status" value="1"/>
</dbReference>
<evidence type="ECO:0000256" key="3">
    <source>
        <dbReference type="ARBA" id="ARBA00022679"/>
    </source>
</evidence>
<dbReference type="GO" id="GO:0003950">
    <property type="term" value="F:NAD+ poly-ADP-ribosyltransferase activity"/>
    <property type="evidence" value="ECO:0007669"/>
    <property type="project" value="UniProtKB-UniRule"/>
</dbReference>
<evidence type="ECO:0000259" key="11">
    <source>
        <dbReference type="PROSITE" id="PS51059"/>
    </source>
</evidence>
<feature type="domain" description="Macro" evidence="12">
    <location>
        <begin position="2255"/>
        <end position="2440"/>
    </location>
</feature>
<dbReference type="PROSITE" id="PS50918">
    <property type="entry name" value="WWE"/>
    <property type="match status" value="1"/>
</dbReference>
<evidence type="ECO:0000256" key="5">
    <source>
        <dbReference type="ARBA" id="ARBA00023242"/>
    </source>
</evidence>
<dbReference type="InterPro" id="IPR035979">
    <property type="entry name" value="RBD_domain_sf"/>
</dbReference>
<feature type="compositionally biased region" description="Basic and acidic residues" evidence="8">
    <location>
        <begin position="2237"/>
        <end position="2261"/>
    </location>
</feature>
<feature type="compositionally biased region" description="Polar residues" evidence="8">
    <location>
        <begin position="606"/>
        <end position="625"/>
    </location>
</feature>
<proteinExistence type="predicted"/>
<feature type="domain" description="RRM" evidence="9">
    <location>
        <begin position="1302"/>
        <end position="1377"/>
    </location>
</feature>
<dbReference type="SMART" id="SM00506">
    <property type="entry name" value="A1pp"/>
    <property type="match status" value="3"/>
</dbReference>
<feature type="region of interest" description="Disordered" evidence="8">
    <location>
        <begin position="799"/>
        <end position="819"/>
    </location>
</feature>
<feature type="compositionally biased region" description="Basic and acidic residues" evidence="8">
    <location>
        <begin position="1058"/>
        <end position="1067"/>
    </location>
</feature>
<evidence type="ECO:0000256" key="2">
    <source>
        <dbReference type="ARBA" id="ARBA00022676"/>
    </source>
</evidence>
<evidence type="ECO:0000256" key="7">
    <source>
        <dbReference type="RuleBase" id="RU362114"/>
    </source>
</evidence>
<feature type="compositionally biased region" description="Basic and acidic residues" evidence="8">
    <location>
        <begin position="499"/>
        <end position="521"/>
    </location>
</feature>
<dbReference type="SUPFAM" id="SSF52949">
    <property type="entry name" value="Macro domain-like"/>
    <property type="match status" value="3"/>
</dbReference>
<feature type="region of interest" description="Disordered" evidence="8">
    <location>
        <begin position="50"/>
        <end position="89"/>
    </location>
</feature>
<evidence type="ECO:0000256" key="1">
    <source>
        <dbReference type="ARBA" id="ARBA00004123"/>
    </source>
</evidence>
<dbReference type="SUPFAM" id="SSF54928">
    <property type="entry name" value="RNA-binding domain, RBD"/>
    <property type="match status" value="1"/>
</dbReference>
<dbReference type="EC" id="2.4.2.-" evidence="7"/>
<dbReference type="Gene3D" id="3.30.720.50">
    <property type="match status" value="1"/>
</dbReference>
<dbReference type="OrthoDB" id="5987649at2759"/>
<dbReference type="SUPFAM" id="SSF117839">
    <property type="entry name" value="WWE domain"/>
    <property type="match status" value="1"/>
</dbReference>
<keyword evidence="14" id="KW-1185">Reference proteome</keyword>
<feature type="compositionally biased region" description="Basic and acidic residues" evidence="8">
    <location>
        <begin position="627"/>
        <end position="638"/>
    </location>
</feature>
<dbReference type="Pfam" id="PF01661">
    <property type="entry name" value="Macro"/>
    <property type="match status" value="3"/>
</dbReference>
<dbReference type="Pfam" id="PF23085">
    <property type="entry name" value="RRM_PARP14_3"/>
    <property type="match status" value="2"/>
</dbReference>
<feature type="region of interest" description="Disordered" evidence="8">
    <location>
        <begin position="908"/>
        <end position="976"/>
    </location>
</feature>
<dbReference type="InterPro" id="IPR004170">
    <property type="entry name" value="WWE_dom"/>
</dbReference>
<dbReference type="SUPFAM" id="SSF56399">
    <property type="entry name" value="ADP-ribosylation"/>
    <property type="match status" value="1"/>
</dbReference>
<feature type="compositionally biased region" description="Acidic residues" evidence="8">
    <location>
        <begin position="1029"/>
        <end position="1039"/>
    </location>
</feature>
<dbReference type="InterPro" id="IPR000504">
    <property type="entry name" value="RRM_dom"/>
</dbReference>
<comment type="caution">
    <text evidence="13">The sequence shown here is derived from an EMBL/GenBank/DDBJ whole genome shotgun (WGS) entry which is preliminary data.</text>
</comment>
<evidence type="ECO:0000259" key="10">
    <source>
        <dbReference type="PROSITE" id="PS50918"/>
    </source>
</evidence>
<feature type="region of interest" description="Disordered" evidence="8">
    <location>
        <begin position="2635"/>
        <end position="2659"/>
    </location>
</feature>
<dbReference type="InterPro" id="IPR043472">
    <property type="entry name" value="Macro_dom-like"/>
</dbReference>
<evidence type="ECO:0000256" key="8">
    <source>
        <dbReference type="SAM" id="MobiDB-lite"/>
    </source>
</evidence>
<comment type="subcellular location">
    <subcellularLocation>
        <location evidence="1">Nucleus</location>
    </subcellularLocation>
</comment>
<feature type="compositionally biased region" description="Polar residues" evidence="8">
    <location>
        <begin position="664"/>
        <end position="676"/>
    </location>
</feature>
<keyword evidence="4 7" id="KW-0520">NAD</keyword>
<evidence type="ECO:0000259" key="12">
    <source>
        <dbReference type="PROSITE" id="PS51154"/>
    </source>
</evidence>
<dbReference type="InterPro" id="IPR037197">
    <property type="entry name" value="WWE_dom_sf"/>
</dbReference>
<feature type="compositionally biased region" description="Basic and acidic residues" evidence="8">
    <location>
        <begin position="1409"/>
        <end position="1435"/>
    </location>
</feature>
<dbReference type="STRING" id="400727.A0A2T7P7R1"/>
<feature type="compositionally biased region" description="Basic and acidic residues" evidence="8">
    <location>
        <begin position="2635"/>
        <end position="2647"/>
    </location>
</feature>
<dbReference type="InterPro" id="IPR052056">
    <property type="entry name" value="Mono-ARTD/PARP"/>
</dbReference>
<feature type="domain" description="PARP catalytic" evidence="11">
    <location>
        <begin position="2848"/>
        <end position="3029"/>
    </location>
</feature>
<feature type="region of interest" description="Disordered" evidence="8">
    <location>
        <begin position="1409"/>
        <end position="1481"/>
    </location>
</feature>
<feature type="compositionally biased region" description="Basic and acidic residues" evidence="8">
    <location>
        <begin position="1453"/>
        <end position="1481"/>
    </location>
</feature>
<dbReference type="PROSITE" id="PS51154">
    <property type="entry name" value="MACRO"/>
    <property type="match status" value="3"/>
</dbReference>
<dbReference type="Pfam" id="PF02825">
    <property type="entry name" value="WWE"/>
    <property type="match status" value="1"/>
</dbReference>
<sequence>MAQLCKSVGMTLSAKEAGSVETTQFCDCESEKFKTKQAQQLEAGEGMLNDDYKAMPSRSENPTSSAGVPEQSQRSQVASDGECAAGRGENAADIGKHAAGRGDYTVDGEQDAWCCRDHGCRHKHTSQLSEARNLPPEKLEMKHCISSDFVLNNLDQQTSKVFLLEEHTSLNSLTFSDKQLQMQAGAEQRKDHWQDVVIPHDPCPTDLLIDFSEQQPWMNLNRNIFGASQANLHPHHDSRGEGLGLQEKDMCLEEKLMNSGIESESLTTGSSEFDMIDEDYIDKVIGKLENPQPDCWLQRSSSSMMQSPSLLDTDVPSYQETGSLSLSHPEDCILNSENPRLGMTPITRLPELPQEQVPHIQGMIVPDVISTHKSSTSEHHYFSSPVPVHPFSNVINTEVQEDESCPQEFLVSVAEPIWTESAMKIPPQQGMQNEIYPNINEEEEESSFSLVQEAEKSSVEAGEELLPSAQIEDILANPQSSLCYKSKIKSQEVAELSADREHASARECRKQNDDRTQKIDVSDMELVSDDRKERHEDEDRMRRINSSSQSGDCCTQISICKQTSDQQFMLNLKEEENVGTISKPKDDSLLKMDERQPRIEDEVEGSNGSTQSCDRASQTTATQLDWEQFKIHERKSEDYDWSSDDNGSMQSEHDDYSSEEDNNTEPLQESTADTASEDQLNYFFGYDDDEMHTDVCPPKSTVPVSSFSVTESSNVASLKHSCEGRMADIENSSGSKTNDEDFDYHLQNSTGLTEDSLVQRHKGRARCKPTLKLKLHLKGMSCASENMVNKRTKNGLLLRDQNWSPEEQYEEKDTGSENAVVSRHTATDDLQEHSQSSFAGEQNSQKAITTRAEQLIPVKVLNCGQSVSSVIPPSQPLPIKTQSLKLSTGSTQTLLSSTVVNKTRSPCYRQAEEQSEKRQEQNIGKAHEDNRENYSQKGQVLNVRKKENKWNVGESVKAQQEKRNCRGDNDDEDVESMNMDNCFDKVEKEKKLCSNGKEIGDINKNNIYKEKGFDNEKNMRKLRNHQDTDNDERDEEEEQKESGDKQNSDDERDEENEKESGDKQNSDDERDEENEQKELDDDENSDGEMEKECLTKARDNQYTDDKDRYVRQREVREDHNSQGEEKENKEEIGDGEEDKTVCVTGLTAGDEEVCQLYFENTKRSGGGDIAEQGCVWDDMANQFLITFVDRQAAHRVLERSHTIVNRDLQVKQYVPPPCFKDTVLVTGIPQGTSADCLQNFLESVADMALDIVQMNNAEGKAIVSLADEEADLNHVKHLQQVCQKNPLYGHSVLSVQRIPLSHTVLVDNLNPKTKESAILYFFSNKNRNSGGPVTHIKRLNSTSALVHFENHRDAQAVVDKESHILDEFPLKVSLHLDCFPLTAEVTEEEGDYCSSLLTGEGVPAIHKEHDHEDQTQGEQHHSASEEIQQDDHDSGPCEVTQQDHVAEGRGSSFRHEFSPMERHSQGISEWKNDRHASNRPDRRAEWHCGSHISQPCCQQAARFEGHTAFNSPGPSAVHEHSSAYRPTPCKFDKVVRVENNRNLHCPQSQQTECPHVIKNLGSDVVDRFRENKEALRNLATDLSQIHGRFQWKLPECIDVIALTSDIPKDWYEQVTKKLDKHKHLIEVNLGKGMNPLPDKRETQRLKRLAEGGVDCKEMPKRQIKEQHSDADLTHTSVTERCRPHIQNRLEKENKEISKEHRSMFYEEIIPNVKACQIKVMSKPQVLSIFKEKCKNVTLLVDEEKSLVKVRVSTSAFEAKKMMADVMEFMTKISERKIPLSAAMAKMFTNVQAHGYFQAALDNKGVACCLHREFNSFSVSAHALHHEQVEHILTSLFKEEIINLDEDKLASTKSSAWQELVDKLQQRDSEMLPPPVVMLDVQKNVVAIVDVHENIARTLSAVKTFFSTNKMQEKVEKIDQNRCKFLHEFCTEEMKQLQEQAKERGVSFRISKDGTITFKGFHDSISVIDKEMKDFLKTIQSQQKTFSGPGVAAYLTSTRGQEFLQQTGHANGCLVTMSTGRVHETSESSDNVLARCRLEQGAELLIIQGDITKCQVDAIVNAANGDLHHAGGVALAIAKAGGKTIEEESRKLVSKYGPLSDGEVVVTGAGQLPCSYVLHAVGPMWKDGQKDETACLHKTIMNILKMATEKQLSSVAIPSVSCGIFGFPVDRATDIIVRSIVKYSAEHEDMCLQKIILIDLNKKSLSGLLSAAKRYLEKSMTVTGEIRESSHMTPQTSKYKEESPRKSSERAWEDRRSDPSKDKKSRLPFRIISGELTKSQAEIIVSTVHPSLDLQKGVLSRSVLEHGGHKIQKELQEISKKRGLAQMGKVVQSSGGDLRCKHMFHLSLPMWRDDKGQVLKSAIKECLETAKKLKAKSIAFPTLGTGKLGYPSDAVASIMHEVIGKWQYNNRDTNLQEVQVVVFSKDRDSLEAFQKLEGSHHHGDSERHGHVAGYRDMDTPDNLKMKVGEMTIIVKEGNILKERCDAIINSSNNSMDLTRGALSRKLLEACGNEIFEEVIKKRHEMEQEGVAATRVPSDCLDCSYIIHVSADRFKQDWHQGVLKVLKLADKMNFRSLALPALGTGGLSGAPQNLAQNMQQAIEVFIKQAKSVREIRLVIFQQDMLLHYVNAFKRDTASGHAQDKERMPRGDSSPRSSSQVPLPAWKSVQVLVYSNKIGAAEKVLEKIDKHIKQNQATKQEEDRIICRFSPKQRSAVMDLQEKYEVAIDLDTEQGVIKIAGLETNVLKALAAVKDIKSESNKHQPITTSMMAIRWEYEVDKGKFRSFDPEHIMEIEAAYKKKASTVNLTDKKGRKYQIDFKDQKEHSLDNKNLRPITVRRRDVVQEKSREIPLPDHWQHMSKGDKVKLVDLNPSSNEYKRVLQHFGGQAVKIQRVQNPTLFQQYKVKKKELEIHNPPGTENEQRLWHGTDSKNIDSIITNGFNRSYCGQHGTAYGQGVYFATNSSTSRGFASGGKMFQVRVLVGESTQGNSGMRIPPNKPGQNRPYDSLSGPGMFIIFHDSQAYPEYLITYQ</sequence>
<dbReference type="InterPro" id="IPR012317">
    <property type="entry name" value="Poly(ADP-ribose)pol_cat_dom"/>
</dbReference>
<feature type="compositionally biased region" description="Basic and acidic residues" evidence="8">
    <location>
        <begin position="910"/>
        <end position="934"/>
    </location>
</feature>
<dbReference type="PANTHER" id="PTHR14453">
    <property type="entry name" value="PARP/ZINC FINGER CCCH TYPE DOMAIN CONTAINING PROTEIN"/>
    <property type="match status" value="1"/>
</dbReference>
<feature type="compositionally biased region" description="Acidic residues" evidence="8">
    <location>
        <begin position="1068"/>
        <end position="1087"/>
    </location>
</feature>
<feature type="compositionally biased region" description="Basic and acidic residues" evidence="8">
    <location>
        <begin position="1007"/>
        <end position="1028"/>
    </location>
</feature>
<feature type="domain" description="Macro" evidence="12">
    <location>
        <begin position="2030"/>
        <end position="2215"/>
    </location>
</feature>
<accession>A0A2T7P7R1</accession>
<keyword evidence="5" id="KW-0539">Nucleus</keyword>
<dbReference type="Proteomes" id="UP000245119">
    <property type="component" value="Linkage Group LG5"/>
</dbReference>
<name>A0A2T7P7R1_POMCA</name>
<dbReference type="EMBL" id="PZQS01000005">
    <property type="protein sequence ID" value="PVD29426.1"/>
    <property type="molecule type" value="Genomic_DNA"/>
</dbReference>
<evidence type="ECO:0000259" key="9">
    <source>
        <dbReference type="PROSITE" id="PS50102"/>
    </source>
</evidence>
<dbReference type="CDD" id="cd02907">
    <property type="entry name" value="Macro_Af1521_BAL-like"/>
    <property type="match status" value="1"/>
</dbReference>
<dbReference type="PANTHER" id="PTHR14453:SF67">
    <property type="entry name" value="POLY [ADP-RIBOSE] POLYMERASE"/>
    <property type="match status" value="1"/>
</dbReference>
<dbReference type="CDD" id="cd01439">
    <property type="entry name" value="TCCD_inducible_PARP_like"/>
    <property type="match status" value="1"/>
</dbReference>
<evidence type="ECO:0000313" key="14">
    <source>
        <dbReference type="Proteomes" id="UP000245119"/>
    </source>
</evidence>
<dbReference type="InterPro" id="IPR002589">
    <property type="entry name" value="Macro_dom"/>
</dbReference>
<feature type="compositionally biased region" description="Basic and acidic residues" evidence="8">
    <location>
        <begin position="1040"/>
        <end position="1049"/>
    </location>
</feature>
<keyword evidence="3 7" id="KW-0808">Transferase</keyword>
<dbReference type="Gene3D" id="3.30.70.330">
    <property type="match status" value="2"/>
</dbReference>
<feature type="region of interest" description="Disordered" evidence="8">
    <location>
        <begin position="993"/>
        <end position="1137"/>
    </location>
</feature>
<dbReference type="Gene3D" id="3.40.220.10">
    <property type="entry name" value="Leucine Aminopeptidase, subunit E, domain 1"/>
    <property type="match status" value="3"/>
</dbReference>
<dbReference type="InterPro" id="IPR012677">
    <property type="entry name" value="Nucleotide-bd_a/b_plait_sf"/>
</dbReference>
<gene>
    <name evidence="13" type="ORF">C0Q70_08677</name>
</gene>
<feature type="region of interest" description="Disordered" evidence="8">
    <location>
        <begin position="597"/>
        <end position="676"/>
    </location>
</feature>
<dbReference type="Gene3D" id="3.90.228.10">
    <property type="match status" value="1"/>
</dbReference>
<protein>
    <recommendedName>
        <fullName evidence="7">Poly [ADP-ribose] polymerase</fullName>
        <shortName evidence="7">PARP</shortName>
        <ecNumber evidence="7">2.4.2.-</ecNumber>
    </recommendedName>
</protein>
<keyword evidence="6" id="KW-0694">RNA-binding</keyword>
<feature type="region of interest" description="Disordered" evidence="8">
    <location>
        <begin position="499"/>
        <end position="549"/>
    </location>
</feature>
<feature type="domain" description="Macro" evidence="12">
    <location>
        <begin position="2458"/>
        <end position="2634"/>
    </location>
</feature>
<organism evidence="13 14">
    <name type="scientific">Pomacea canaliculata</name>
    <name type="common">Golden apple snail</name>
    <dbReference type="NCBI Taxonomy" id="400727"/>
    <lineage>
        <taxon>Eukaryota</taxon>
        <taxon>Metazoa</taxon>
        <taxon>Spiralia</taxon>
        <taxon>Lophotrochozoa</taxon>
        <taxon>Mollusca</taxon>
        <taxon>Gastropoda</taxon>
        <taxon>Caenogastropoda</taxon>
        <taxon>Architaenioglossa</taxon>
        <taxon>Ampullarioidea</taxon>
        <taxon>Ampullariidae</taxon>
        <taxon>Pomacea</taxon>
    </lineage>
</organism>
<dbReference type="GO" id="GO:0010629">
    <property type="term" value="P:negative regulation of gene expression"/>
    <property type="evidence" value="ECO:0007669"/>
    <property type="project" value="TreeGrafter"/>
</dbReference>
<dbReference type="PROSITE" id="PS50102">
    <property type="entry name" value="RRM"/>
    <property type="match status" value="1"/>
</dbReference>
<feature type="compositionally biased region" description="Polar residues" evidence="8">
    <location>
        <begin position="58"/>
        <end position="78"/>
    </location>
</feature>
<feature type="domain" description="WWE" evidence="10">
    <location>
        <begin position="2758"/>
        <end position="2837"/>
    </location>
</feature>
<dbReference type="SMART" id="SM00360">
    <property type="entry name" value="RRM"/>
    <property type="match status" value="2"/>
</dbReference>
<dbReference type="GO" id="GO:0003723">
    <property type="term" value="F:RNA binding"/>
    <property type="evidence" value="ECO:0007669"/>
    <property type="project" value="UniProtKB-UniRule"/>
</dbReference>
<dbReference type="GO" id="GO:0003714">
    <property type="term" value="F:transcription corepressor activity"/>
    <property type="evidence" value="ECO:0007669"/>
    <property type="project" value="TreeGrafter"/>
</dbReference>
<feature type="region of interest" description="Disordered" evidence="8">
    <location>
        <begin position="2436"/>
        <end position="2455"/>
    </location>
</feature>
<dbReference type="PROSITE" id="PS51059">
    <property type="entry name" value="PARP_CATALYTIC"/>
    <property type="match status" value="1"/>
</dbReference>
<feature type="region of interest" description="Disordered" evidence="8">
    <location>
        <begin position="2225"/>
        <end position="2263"/>
    </location>
</feature>
<feature type="compositionally biased region" description="Basic and acidic residues" evidence="8">
    <location>
        <begin position="528"/>
        <end position="542"/>
    </location>
</feature>
<dbReference type="GO" id="GO:0005737">
    <property type="term" value="C:cytoplasm"/>
    <property type="evidence" value="ECO:0007669"/>
    <property type="project" value="TreeGrafter"/>
</dbReference>
<evidence type="ECO:0000313" key="13">
    <source>
        <dbReference type="EMBL" id="PVD29426.1"/>
    </source>
</evidence>
<evidence type="ECO:0000256" key="6">
    <source>
        <dbReference type="PROSITE-ProRule" id="PRU00176"/>
    </source>
</evidence>
<feature type="compositionally biased region" description="Basic and acidic residues" evidence="8">
    <location>
        <begin position="1088"/>
        <end position="1132"/>
    </location>
</feature>